<gene>
    <name evidence="4" type="ORF">C2S53_013918</name>
</gene>
<evidence type="ECO:0000313" key="4">
    <source>
        <dbReference type="EMBL" id="KAH6828427.1"/>
    </source>
</evidence>
<accession>A0AAD4J7B9</accession>
<keyword evidence="3" id="KW-0812">Transmembrane</keyword>
<name>A0AAD4J7B9_PERFH</name>
<dbReference type="PANTHER" id="PTHR31234:SF68">
    <property type="entry name" value="EXPRESSED PROTEIN"/>
    <property type="match status" value="1"/>
</dbReference>
<evidence type="ECO:0000313" key="5">
    <source>
        <dbReference type="Proteomes" id="UP001190926"/>
    </source>
</evidence>
<organism evidence="4 5">
    <name type="scientific">Perilla frutescens var. hirtella</name>
    <name type="common">Perilla citriodora</name>
    <name type="synonym">Perilla setoyensis</name>
    <dbReference type="NCBI Taxonomy" id="608512"/>
    <lineage>
        <taxon>Eukaryota</taxon>
        <taxon>Viridiplantae</taxon>
        <taxon>Streptophyta</taxon>
        <taxon>Embryophyta</taxon>
        <taxon>Tracheophyta</taxon>
        <taxon>Spermatophyta</taxon>
        <taxon>Magnoliopsida</taxon>
        <taxon>eudicotyledons</taxon>
        <taxon>Gunneridae</taxon>
        <taxon>Pentapetalae</taxon>
        <taxon>asterids</taxon>
        <taxon>lamiids</taxon>
        <taxon>Lamiales</taxon>
        <taxon>Lamiaceae</taxon>
        <taxon>Nepetoideae</taxon>
        <taxon>Elsholtzieae</taxon>
        <taxon>Perilla</taxon>
    </lineage>
</organism>
<dbReference type="Proteomes" id="UP001190926">
    <property type="component" value="Unassembled WGS sequence"/>
</dbReference>
<keyword evidence="2 3" id="KW-0472">Membrane</keyword>
<evidence type="ECO:0000256" key="3">
    <source>
        <dbReference type="SAM" id="Phobius"/>
    </source>
</evidence>
<protein>
    <recommendedName>
        <fullName evidence="6">Late embryogenesis abundant protein LEA-2 subgroup domain-containing protein</fullName>
    </recommendedName>
</protein>
<dbReference type="InterPro" id="IPR044839">
    <property type="entry name" value="NDR1-like"/>
</dbReference>
<dbReference type="GO" id="GO:0098542">
    <property type="term" value="P:defense response to other organism"/>
    <property type="evidence" value="ECO:0007669"/>
    <property type="project" value="InterPro"/>
</dbReference>
<keyword evidence="3" id="KW-1133">Transmembrane helix</keyword>
<comment type="subcellular location">
    <subcellularLocation>
        <location evidence="1">Membrane</location>
    </subcellularLocation>
</comment>
<dbReference type="EMBL" id="SDAM02000124">
    <property type="protein sequence ID" value="KAH6828427.1"/>
    <property type="molecule type" value="Genomic_DNA"/>
</dbReference>
<feature type="transmembrane region" description="Helical" evidence="3">
    <location>
        <begin position="70"/>
        <end position="90"/>
    </location>
</feature>
<evidence type="ECO:0000256" key="2">
    <source>
        <dbReference type="ARBA" id="ARBA00023136"/>
    </source>
</evidence>
<sequence length="245" mass="27408">MEERLPPSDDAAASMLPLPLPPGRAHETYVVQIPRENICRVPPSHHASIVAEHTRLAAIKKEMRRKRLHVPYALPIFMFAIVAGMTILTVRATVYRPTPPSFTVTRVQFTNGSRISPEFKFSVHAKNQNPRMSVSYQGGGAAIVIYKNKRIGQGKIPATIKDRANGAADFAVSLAGKVAALSKDIKNKLNDNKEKLIELDLVLPVEMKSWLRNEKMNIKIYCDIWVQNSLMKKPKISLQDCQTLT</sequence>
<comment type="caution">
    <text evidence="4">The sequence shown here is derived from an EMBL/GenBank/DDBJ whole genome shotgun (WGS) entry which is preliminary data.</text>
</comment>
<dbReference type="PANTHER" id="PTHR31234">
    <property type="entry name" value="LATE EMBRYOGENESIS ABUNDANT (LEA) HYDROXYPROLINE-RICH GLYCOPROTEIN FAMILY"/>
    <property type="match status" value="1"/>
</dbReference>
<proteinExistence type="predicted"/>
<dbReference type="AlphaFoldDB" id="A0AAD4J7B9"/>
<reference evidence="4 5" key="1">
    <citation type="journal article" date="2021" name="Nat. Commun.">
        <title>Incipient diploidization of the medicinal plant Perilla within 10,000 years.</title>
        <authorList>
            <person name="Zhang Y."/>
            <person name="Shen Q."/>
            <person name="Leng L."/>
            <person name="Zhang D."/>
            <person name="Chen S."/>
            <person name="Shi Y."/>
            <person name="Ning Z."/>
            <person name="Chen S."/>
        </authorList>
    </citation>
    <scope>NUCLEOTIDE SEQUENCE [LARGE SCALE GENOMIC DNA]</scope>
    <source>
        <strain evidence="5">cv. PC099</strain>
    </source>
</reference>
<evidence type="ECO:0008006" key="6">
    <source>
        <dbReference type="Google" id="ProtNLM"/>
    </source>
</evidence>
<keyword evidence="5" id="KW-1185">Reference proteome</keyword>
<dbReference type="GO" id="GO:0005886">
    <property type="term" value="C:plasma membrane"/>
    <property type="evidence" value="ECO:0007669"/>
    <property type="project" value="TreeGrafter"/>
</dbReference>
<evidence type="ECO:0000256" key="1">
    <source>
        <dbReference type="ARBA" id="ARBA00004370"/>
    </source>
</evidence>